<gene>
    <name evidence="2" type="ORF">Aph01nite_59150</name>
</gene>
<dbReference type="AlphaFoldDB" id="A0A919UTP5"/>
<evidence type="ECO:0000256" key="1">
    <source>
        <dbReference type="SAM" id="Phobius"/>
    </source>
</evidence>
<keyword evidence="1" id="KW-0812">Transmembrane</keyword>
<feature type="transmembrane region" description="Helical" evidence="1">
    <location>
        <begin position="6"/>
        <end position="24"/>
    </location>
</feature>
<dbReference type="RefSeq" id="WP_204044251.1">
    <property type="nucleotide sequence ID" value="NZ_BOOA01000059.1"/>
</dbReference>
<reference evidence="2" key="1">
    <citation type="submission" date="2021-01" db="EMBL/GenBank/DDBJ databases">
        <title>Whole genome shotgun sequence of Acrocarpospora phusangensis NBRC 108782.</title>
        <authorList>
            <person name="Komaki H."/>
            <person name="Tamura T."/>
        </authorList>
    </citation>
    <scope>NUCLEOTIDE SEQUENCE</scope>
    <source>
        <strain evidence="2">NBRC 108782</strain>
    </source>
</reference>
<accession>A0A919UTP5</accession>
<evidence type="ECO:0000313" key="3">
    <source>
        <dbReference type="Proteomes" id="UP000640052"/>
    </source>
</evidence>
<proteinExistence type="predicted"/>
<keyword evidence="1" id="KW-1133">Transmembrane helix</keyword>
<name>A0A919UTP5_9ACTN</name>
<protein>
    <submittedName>
        <fullName evidence="2">Uncharacterized protein</fullName>
    </submittedName>
</protein>
<keyword evidence="3" id="KW-1185">Reference proteome</keyword>
<organism evidence="2 3">
    <name type="scientific">Acrocarpospora phusangensis</name>
    <dbReference type="NCBI Taxonomy" id="1070424"/>
    <lineage>
        <taxon>Bacteria</taxon>
        <taxon>Bacillati</taxon>
        <taxon>Actinomycetota</taxon>
        <taxon>Actinomycetes</taxon>
        <taxon>Streptosporangiales</taxon>
        <taxon>Streptosporangiaceae</taxon>
        <taxon>Acrocarpospora</taxon>
    </lineage>
</organism>
<dbReference type="Proteomes" id="UP000640052">
    <property type="component" value="Unassembled WGS sequence"/>
</dbReference>
<comment type="caution">
    <text evidence="2">The sequence shown here is derived from an EMBL/GenBank/DDBJ whole genome shotgun (WGS) entry which is preliminary data.</text>
</comment>
<sequence>MTDVINIFSGIAVIVGGITALVVVRKSLKKLSDFMDDWNGEPDRPGVPGRLGVMQRLEAIESEVKINHGSSLKDAVNRIETGLNELRDEFSDHVKKQA</sequence>
<evidence type="ECO:0000313" key="2">
    <source>
        <dbReference type="EMBL" id="GIH27605.1"/>
    </source>
</evidence>
<keyword evidence="1" id="KW-0472">Membrane</keyword>
<dbReference type="EMBL" id="BOOA01000059">
    <property type="protein sequence ID" value="GIH27605.1"/>
    <property type="molecule type" value="Genomic_DNA"/>
</dbReference>